<evidence type="ECO:0000256" key="7">
    <source>
        <dbReference type="ARBA" id="ARBA00022692"/>
    </source>
</evidence>
<organism evidence="14 15">
    <name type="scientific">Aulographum hederae CBS 113979</name>
    <dbReference type="NCBI Taxonomy" id="1176131"/>
    <lineage>
        <taxon>Eukaryota</taxon>
        <taxon>Fungi</taxon>
        <taxon>Dikarya</taxon>
        <taxon>Ascomycota</taxon>
        <taxon>Pezizomycotina</taxon>
        <taxon>Dothideomycetes</taxon>
        <taxon>Pleosporomycetidae</taxon>
        <taxon>Aulographales</taxon>
        <taxon>Aulographaceae</taxon>
    </lineage>
</organism>
<evidence type="ECO:0000256" key="13">
    <source>
        <dbReference type="SAM" id="MobiDB-lite"/>
    </source>
</evidence>
<dbReference type="GO" id="GO:0006506">
    <property type="term" value="P:GPI anchor biosynthetic process"/>
    <property type="evidence" value="ECO:0007669"/>
    <property type="project" value="UniProtKB-UniPathway"/>
</dbReference>
<keyword evidence="6 14" id="KW-0808">Transferase</keyword>
<feature type="region of interest" description="Disordered" evidence="13">
    <location>
        <begin position="328"/>
        <end position="361"/>
    </location>
</feature>
<evidence type="ECO:0000256" key="8">
    <source>
        <dbReference type="ARBA" id="ARBA00022824"/>
    </source>
</evidence>
<proteinExistence type="inferred from homology"/>
<dbReference type="EMBL" id="ML977207">
    <property type="protein sequence ID" value="KAF1981112.1"/>
    <property type="molecule type" value="Genomic_DNA"/>
</dbReference>
<evidence type="ECO:0000256" key="10">
    <source>
        <dbReference type="ARBA" id="ARBA00023136"/>
    </source>
</evidence>
<protein>
    <recommendedName>
        <fullName evidence="12">Mannosyltransferase</fullName>
        <ecNumber evidence="12">2.4.1.-</ecNumber>
    </recommendedName>
</protein>
<sequence>MPPAPNRHGQSAAASITSNYSRASQSVLLLLIGLRIANALTLSTFFQPDEYFQSLEPAWQLAFGDQSGAWITWEWRYQLRSSLHPILFAALYHGTSLLASLCGWSPGFRADVLVAAPKLLQAVVAALGDYCTWRWAERVFGRGSDAARVTLALTVCSPWQWFCSTRTLSNCLETALTVGAQCTWPWQLMTGNPGEKAGNKLDDRSTLRLSLLLAAFACILRPTNILIWTGIAVQTLFYASSRARRVLVEEAILSGTTVLAVSVLSDRSYYGIWTLPPLRFLHFNLAQDLAVFYGRNRPDYYLTEGLPLLLTTYLPFTILGIYRSVIPSPSPSKKSHSQKKSTTQATATATATAPQPSPNSNPILNTLTLTLLFTLLPLSRISHKELRFLSPLLPSLLLLTTPPFLSFLRPSTPTKRTLLSLLLASNFSIAYYVSQVHQRGVVDVVHWLRHEHEHMQRNVVENVKGDEAWETSKNMTLAFLMPCHSTPWRSHLVHPSIEAWALTCNPPVEIPLADRTTYLDEADIFYADAAQWTGENMIDSPLPSSTGDSSIAEGKRVWPDYLVFFEALEGEMVGILGILGEERGYRECWRGFNSHWHDDWRRKGDVVVWCRREVAGEG</sequence>
<evidence type="ECO:0000256" key="9">
    <source>
        <dbReference type="ARBA" id="ARBA00022989"/>
    </source>
</evidence>
<keyword evidence="5 12" id="KW-0328">Glycosyltransferase</keyword>
<dbReference type="AlphaFoldDB" id="A0A6G1GJS8"/>
<comment type="similarity">
    <text evidence="3">Belongs to the glycosyltransferase 22 family. PIGB subfamily.</text>
</comment>
<evidence type="ECO:0000313" key="15">
    <source>
        <dbReference type="Proteomes" id="UP000800041"/>
    </source>
</evidence>
<keyword evidence="7" id="KW-0812">Transmembrane</keyword>
<keyword evidence="8 12" id="KW-0256">Endoplasmic reticulum</keyword>
<dbReference type="Pfam" id="PF03901">
    <property type="entry name" value="Glyco_transf_22"/>
    <property type="match status" value="1"/>
</dbReference>
<evidence type="ECO:0000256" key="2">
    <source>
        <dbReference type="ARBA" id="ARBA00004687"/>
    </source>
</evidence>
<dbReference type="GO" id="GO:0005789">
    <property type="term" value="C:endoplasmic reticulum membrane"/>
    <property type="evidence" value="ECO:0007669"/>
    <property type="project" value="UniProtKB-SubCell"/>
</dbReference>
<keyword evidence="10" id="KW-0472">Membrane</keyword>
<dbReference type="InterPro" id="IPR005599">
    <property type="entry name" value="GPI_mannosylTrfase"/>
</dbReference>
<reference evidence="14" key="1">
    <citation type="journal article" date="2020" name="Stud. Mycol.">
        <title>101 Dothideomycetes genomes: a test case for predicting lifestyles and emergence of pathogens.</title>
        <authorList>
            <person name="Haridas S."/>
            <person name="Albert R."/>
            <person name="Binder M."/>
            <person name="Bloem J."/>
            <person name="Labutti K."/>
            <person name="Salamov A."/>
            <person name="Andreopoulos B."/>
            <person name="Baker S."/>
            <person name="Barry K."/>
            <person name="Bills G."/>
            <person name="Bluhm B."/>
            <person name="Cannon C."/>
            <person name="Castanera R."/>
            <person name="Culley D."/>
            <person name="Daum C."/>
            <person name="Ezra D."/>
            <person name="Gonzalez J."/>
            <person name="Henrissat B."/>
            <person name="Kuo A."/>
            <person name="Liang C."/>
            <person name="Lipzen A."/>
            <person name="Lutzoni F."/>
            <person name="Magnuson J."/>
            <person name="Mondo S."/>
            <person name="Nolan M."/>
            <person name="Ohm R."/>
            <person name="Pangilinan J."/>
            <person name="Park H.-J."/>
            <person name="Ramirez L."/>
            <person name="Alfaro M."/>
            <person name="Sun H."/>
            <person name="Tritt A."/>
            <person name="Yoshinaga Y."/>
            <person name="Zwiers L.-H."/>
            <person name="Turgeon B."/>
            <person name="Goodwin S."/>
            <person name="Spatafora J."/>
            <person name="Crous P."/>
            <person name="Grigoriev I."/>
        </authorList>
    </citation>
    <scope>NUCLEOTIDE SEQUENCE</scope>
    <source>
        <strain evidence="14">CBS 113979</strain>
    </source>
</reference>
<dbReference type="OrthoDB" id="416834at2759"/>
<evidence type="ECO:0000256" key="6">
    <source>
        <dbReference type="ARBA" id="ARBA00022679"/>
    </source>
</evidence>
<evidence type="ECO:0000256" key="12">
    <source>
        <dbReference type="RuleBase" id="RU363075"/>
    </source>
</evidence>
<dbReference type="GO" id="GO:0000026">
    <property type="term" value="F:alpha-1,2-mannosyltransferase activity"/>
    <property type="evidence" value="ECO:0007669"/>
    <property type="project" value="TreeGrafter"/>
</dbReference>
<evidence type="ECO:0000256" key="4">
    <source>
        <dbReference type="ARBA" id="ARBA00022502"/>
    </source>
</evidence>
<gene>
    <name evidence="14" type="ORF">K402DRAFT_398808</name>
</gene>
<dbReference type="PANTHER" id="PTHR22760:SF4">
    <property type="entry name" value="GPI MANNOSYLTRANSFERASE 3"/>
    <property type="match status" value="1"/>
</dbReference>
<keyword evidence="9" id="KW-1133">Transmembrane helix</keyword>
<evidence type="ECO:0000256" key="3">
    <source>
        <dbReference type="ARBA" id="ARBA00006065"/>
    </source>
</evidence>
<keyword evidence="15" id="KW-1185">Reference proteome</keyword>
<evidence type="ECO:0000313" key="14">
    <source>
        <dbReference type="EMBL" id="KAF1981112.1"/>
    </source>
</evidence>
<evidence type="ECO:0000256" key="5">
    <source>
        <dbReference type="ARBA" id="ARBA00022676"/>
    </source>
</evidence>
<comment type="subcellular location">
    <subcellularLocation>
        <location evidence="1 12">Endoplasmic reticulum membrane</location>
        <topology evidence="1 12">Multi-pass membrane protein</topology>
    </subcellularLocation>
</comment>
<dbReference type="EC" id="2.4.1.-" evidence="12"/>
<accession>A0A6G1GJS8</accession>
<dbReference type="UniPathway" id="UPA00196"/>
<feature type="compositionally biased region" description="Low complexity" evidence="13">
    <location>
        <begin position="340"/>
        <end position="354"/>
    </location>
</feature>
<keyword evidence="4" id="KW-0337">GPI-anchor biosynthesis</keyword>
<dbReference type="PANTHER" id="PTHR22760">
    <property type="entry name" value="GLYCOSYLTRANSFERASE"/>
    <property type="match status" value="1"/>
</dbReference>
<name>A0A6G1GJS8_9PEZI</name>
<evidence type="ECO:0000256" key="11">
    <source>
        <dbReference type="ARBA" id="ARBA00024708"/>
    </source>
</evidence>
<comment type="function">
    <text evidence="11">Mannosyltransferase involved in glycosylphosphatidylinositol-anchor biosynthesis. Transfers the third mannose to Man2-GlcN-acyl-PI during GPI precursor assembly.</text>
</comment>
<dbReference type="Proteomes" id="UP000800041">
    <property type="component" value="Unassembled WGS sequence"/>
</dbReference>
<evidence type="ECO:0000256" key="1">
    <source>
        <dbReference type="ARBA" id="ARBA00004477"/>
    </source>
</evidence>
<comment type="pathway">
    <text evidence="2">Glycolipid biosynthesis; glycosylphosphatidylinositol-anchor biosynthesis.</text>
</comment>